<evidence type="ECO:0000256" key="2">
    <source>
        <dbReference type="ARBA" id="ARBA00022670"/>
    </source>
</evidence>
<evidence type="ECO:0000256" key="3">
    <source>
        <dbReference type="ARBA" id="ARBA00022801"/>
    </source>
</evidence>
<dbReference type="GO" id="GO:0006508">
    <property type="term" value="P:proteolysis"/>
    <property type="evidence" value="ECO:0007669"/>
    <property type="project" value="UniProtKB-KW"/>
</dbReference>
<dbReference type="AlphaFoldDB" id="A0A7X0RFZ2"/>
<comment type="caution">
    <text evidence="8">The sequence shown here is derived from an EMBL/GenBank/DDBJ whole genome shotgun (WGS) entry which is preliminary data.</text>
</comment>
<feature type="compositionally biased region" description="Pro residues" evidence="5">
    <location>
        <begin position="316"/>
        <end position="345"/>
    </location>
</feature>
<feature type="compositionally biased region" description="Gly residues" evidence="5">
    <location>
        <begin position="290"/>
        <end position="313"/>
    </location>
</feature>
<feature type="domain" description="NlpC/P60" evidence="7">
    <location>
        <begin position="346"/>
        <end position="466"/>
    </location>
</feature>
<keyword evidence="2" id="KW-0645">Protease</keyword>
<evidence type="ECO:0000313" key="8">
    <source>
        <dbReference type="EMBL" id="MBB6627460.1"/>
    </source>
</evidence>
<dbReference type="GO" id="GO:0008234">
    <property type="term" value="F:cysteine-type peptidase activity"/>
    <property type="evidence" value="ECO:0007669"/>
    <property type="project" value="UniProtKB-KW"/>
</dbReference>
<evidence type="ECO:0000256" key="1">
    <source>
        <dbReference type="ARBA" id="ARBA00007074"/>
    </source>
</evidence>
<dbReference type="Proteomes" id="UP000523955">
    <property type="component" value="Unassembled WGS sequence"/>
</dbReference>
<dbReference type="RefSeq" id="WP_185252617.1">
    <property type="nucleotide sequence ID" value="NZ_JACKXE010000001.1"/>
</dbReference>
<feature type="region of interest" description="Disordered" evidence="5">
    <location>
        <begin position="262"/>
        <end position="350"/>
    </location>
</feature>
<gene>
    <name evidence="8" type="ORF">H5V45_09010</name>
</gene>
<dbReference type="PROSITE" id="PS51935">
    <property type="entry name" value="NLPC_P60"/>
    <property type="match status" value="1"/>
</dbReference>
<keyword evidence="9" id="KW-1185">Reference proteome</keyword>
<evidence type="ECO:0000256" key="6">
    <source>
        <dbReference type="SAM" id="SignalP"/>
    </source>
</evidence>
<comment type="similarity">
    <text evidence="1">Belongs to the peptidase C40 family.</text>
</comment>
<sequence length="466" mass="47315">MRALRVATAVVLTLAMGGAATGVSFAADDDTVPSRHEVHQAREAARAAAGDVDAVRAQLAVANQRLQDSAVAAAQAAEAFNGARYEAQQARAAARSAAERSAIAHADVARQQEAYGDALVTSYEMAPTLTALSAIADSDGIATVIDRTTTMHNAEDALDGQYDVFRAAATLADVADQQAAAARADADAAADRARTARDQARAAADAATAQAADIARQKTALIAQLAELQDVSVRLATRRQSALEAQAQAAAAAAQQAQQEAAQAAAQQQAEQEAQDAQQAEQQDDPTPGNGNGNGNGNGGGGNGGGGNGGGGNAPAPQPTHPTPTPTPTPPAPTPPPAPPAPPAPSSGAPSAIAFARAQIGEPYRWGAAGPDAWDCSGLMMGAWAAGGLSLPHYSVAQYEQSTPVAFADLRPGDLVFWGSSSSPSSIYHVALYLGGGQIIEAPRAGVPVRQSSVYAWTLPNFYARP</sequence>
<dbReference type="PANTHER" id="PTHR47359:SF3">
    <property type="entry name" value="NLP_P60 DOMAIN-CONTAINING PROTEIN-RELATED"/>
    <property type="match status" value="1"/>
</dbReference>
<dbReference type="SUPFAM" id="SSF54001">
    <property type="entry name" value="Cysteine proteinases"/>
    <property type="match status" value="1"/>
</dbReference>
<dbReference type="InterPro" id="IPR038765">
    <property type="entry name" value="Papain-like_cys_pep_sf"/>
</dbReference>
<evidence type="ECO:0000313" key="9">
    <source>
        <dbReference type="Proteomes" id="UP000523955"/>
    </source>
</evidence>
<proteinExistence type="inferred from homology"/>
<feature type="chain" id="PRO_5030552768" evidence="6">
    <location>
        <begin position="27"/>
        <end position="466"/>
    </location>
</feature>
<evidence type="ECO:0000259" key="7">
    <source>
        <dbReference type="PROSITE" id="PS51935"/>
    </source>
</evidence>
<feature type="signal peptide" evidence="6">
    <location>
        <begin position="1"/>
        <end position="26"/>
    </location>
</feature>
<keyword evidence="4" id="KW-0788">Thiol protease</keyword>
<evidence type="ECO:0000256" key="5">
    <source>
        <dbReference type="SAM" id="MobiDB-lite"/>
    </source>
</evidence>
<protein>
    <submittedName>
        <fullName evidence="8">C40 family peptidase</fullName>
    </submittedName>
</protein>
<accession>A0A7X0RFZ2</accession>
<dbReference type="Gene3D" id="3.90.1720.10">
    <property type="entry name" value="endopeptidase domain like (from Nostoc punctiforme)"/>
    <property type="match status" value="1"/>
</dbReference>
<evidence type="ECO:0000256" key="4">
    <source>
        <dbReference type="ARBA" id="ARBA00022807"/>
    </source>
</evidence>
<keyword evidence="6" id="KW-0732">Signal</keyword>
<keyword evidence="3" id="KW-0378">Hydrolase</keyword>
<organism evidence="8 9">
    <name type="scientific">Nocardioides luti</name>
    <dbReference type="NCBI Taxonomy" id="2761101"/>
    <lineage>
        <taxon>Bacteria</taxon>
        <taxon>Bacillati</taxon>
        <taxon>Actinomycetota</taxon>
        <taxon>Actinomycetes</taxon>
        <taxon>Propionibacteriales</taxon>
        <taxon>Nocardioidaceae</taxon>
        <taxon>Nocardioides</taxon>
    </lineage>
</organism>
<name>A0A7X0RFZ2_9ACTN</name>
<dbReference type="PANTHER" id="PTHR47359">
    <property type="entry name" value="PEPTIDOGLYCAN DL-ENDOPEPTIDASE CWLO"/>
    <property type="match status" value="1"/>
</dbReference>
<dbReference type="Pfam" id="PF00877">
    <property type="entry name" value="NLPC_P60"/>
    <property type="match status" value="1"/>
</dbReference>
<dbReference type="EMBL" id="JACKXE010000001">
    <property type="protein sequence ID" value="MBB6627460.1"/>
    <property type="molecule type" value="Genomic_DNA"/>
</dbReference>
<feature type="compositionally biased region" description="Low complexity" evidence="5">
    <location>
        <begin position="262"/>
        <end position="281"/>
    </location>
</feature>
<dbReference type="InterPro" id="IPR000064">
    <property type="entry name" value="NLP_P60_dom"/>
</dbReference>
<dbReference type="InterPro" id="IPR051794">
    <property type="entry name" value="PG_Endopeptidase_C40"/>
</dbReference>
<reference evidence="8 9" key="1">
    <citation type="submission" date="2020-08" db="EMBL/GenBank/DDBJ databases">
        <authorList>
            <person name="Seo M.-J."/>
        </authorList>
    </citation>
    <scope>NUCLEOTIDE SEQUENCE [LARGE SCALE GENOMIC DNA]</scope>
    <source>
        <strain evidence="8 9">KIGAM211</strain>
    </source>
</reference>